<dbReference type="InterPro" id="IPR001351">
    <property type="entry name" value="Ribosomal_uS3_C"/>
</dbReference>
<dbReference type="VEuPathDB" id="MicrosporidiaDB:ECANGB1_2499"/>
<accession>A0A1Y1S4P7</accession>
<dbReference type="InterPro" id="IPR009019">
    <property type="entry name" value="KH_sf_prok-type"/>
</dbReference>
<comment type="similarity">
    <text evidence="1">Belongs to the universal ribosomal protein uS3 family.</text>
</comment>
<reference evidence="6 7" key="1">
    <citation type="journal article" date="2017" name="Environ. Microbiol.">
        <title>Decay of the glycolytic pathway and adaptation to intranuclear parasitism within Enterocytozoonidae microsporidia.</title>
        <authorList>
            <person name="Wiredu Boakye D."/>
            <person name="Jaroenlak P."/>
            <person name="Prachumwat A."/>
            <person name="Williams T.A."/>
            <person name="Bateman K.S."/>
            <person name="Itsathitphaisarn O."/>
            <person name="Sritunyalucksana K."/>
            <person name="Paszkiewicz K.H."/>
            <person name="Moore K.A."/>
            <person name="Stentiford G.D."/>
            <person name="Williams B.A."/>
        </authorList>
    </citation>
    <scope>NUCLEOTIDE SEQUENCE [LARGE SCALE GENOMIC DNA]</scope>
    <source>
        <strain evidence="6 7">GB1</strain>
    </source>
</reference>
<protein>
    <recommendedName>
        <fullName evidence="4">40S ribosomal protein S3</fullName>
    </recommendedName>
</protein>
<name>A0A1Y1S4P7_9MICR</name>
<dbReference type="SUPFAM" id="SSF54814">
    <property type="entry name" value="Prokaryotic type KH domain (KH-domain type II)"/>
    <property type="match status" value="1"/>
</dbReference>
<evidence type="ECO:0000256" key="3">
    <source>
        <dbReference type="ARBA" id="ARBA00023274"/>
    </source>
</evidence>
<dbReference type="Pfam" id="PF00189">
    <property type="entry name" value="Ribosomal_S3_C"/>
    <property type="match status" value="1"/>
</dbReference>
<evidence type="ECO:0000256" key="2">
    <source>
        <dbReference type="ARBA" id="ARBA00022980"/>
    </source>
</evidence>
<dbReference type="AlphaFoldDB" id="A0A1Y1S4P7"/>
<evidence type="ECO:0000259" key="5">
    <source>
        <dbReference type="Pfam" id="PF00189"/>
    </source>
</evidence>
<keyword evidence="7" id="KW-1185">Reference proteome</keyword>
<dbReference type="Gene3D" id="3.30.1140.32">
    <property type="entry name" value="Ribosomal protein S3, C-terminal domain"/>
    <property type="match status" value="1"/>
</dbReference>
<dbReference type="GO" id="GO:0003723">
    <property type="term" value="F:RNA binding"/>
    <property type="evidence" value="ECO:0007669"/>
    <property type="project" value="InterPro"/>
</dbReference>
<dbReference type="SUPFAM" id="SSF54821">
    <property type="entry name" value="Ribosomal protein S3 C-terminal domain"/>
    <property type="match status" value="1"/>
</dbReference>
<dbReference type="Proteomes" id="UP000192639">
    <property type="component" value="Unassembled WGS sequence"/>
</dbReference>
<dbReference type="GO" id="GO:0006412">
    <property type="term" value="P:translation"/>
    <property type="evidence" value="ECO:0007669"/>
    <property type="project" value="InterPro"/>
</dbReference>
<proteinExistence type="inferred from homology"/>
<feature type="domain" description="Small ribosomal subunit protein uS3 C-terminal" evidence="5">
    <location>
        <begin position="116"/>
        <end position="197"/>
    </location>
</feature>
<evidence type="ECO:0000313" key="7">
    <source>
        <dbReference type="Proteomes" id="UP000192639"/>
    </source>
</evidence>
<dbReference type="InterPro" id="IPR036419">
    <property type="entry name" value="Ribosomal_S3_C_sf"/>
</dbReference>
<dbReference type="GO" id="GO:0022627">
    <property type="term" value="C:cytosolic small ribosomal subunit"/>
    <property type="evidence" value="ECO:0007669"/>
    <property type="project" value="TreeGrafter"/>
</dbReference>
<evidence type="ECO:0000313" key="6">
    <source>
        <dbReference type="EMBL" id="ORD93359.1"/>
    </source>
</evidence>
<gene>
    <name evidence="6" type="ORF">ECANGB1_2499</name>
</gene>
<dbReference type="Gene3D" id="3.30.300.20">
    <property type="match status" value="1"/>
</dbReference>
<dbReference type="OrthoDB" id="10248446at2759"/>
<dbReference type="PANTHER" id="PTHR11760:SF32">
    <property type="entry name" value="SMALL RIBOSOMAL SUBUNIT PROTEIN US3"/>
    <property type="match status" value="1"/>
</dbReference>
<evidence type="ECO:0000256" key="4">
    <source>
        <dbReference type="ARBA" id="ARBA00035408"/>
    </source>
</evidence>
<evidence type="ECO:0000256" key="1">
    <source>
        <dbReference type="ARBA" id="ARBA00010761"/>
    </source>
</evidence>
<keyword evidence="2" id="KW-0689">Ribosomal protein</keyword>
<comment type="caution">
    <text evidence="6">The sequence shown here is derived from an EMBL/GenBank/DDBJ whole genome shotgun (WGS) entry which is preliminary data.</text>
</comment>
<dbReference type="PANTHER" id="PTHR11760">
    <property type="entry name" value="30S/40S RIBOSOMAL PROTEIN S3"/>
    <property type="match status" value="1"/>
</dbReference>
<dbReference type="EMBL" id="LWDP01000100">
    <property type="protein sequence ID" value="ORD93359.1"/>
    <property type="molecule type" value="Genomic_DNA"/>
</dbReference>
<sequence length="225" mass="25015">MLNKMLKSQTDKSSTVLSNYIREGKIRAELDELFSKMLQEETYAGVDVRLWQTPAHVGIRLLDPSATIQKMPLLISQLQATVAQRLEVEASQVRVVLEKIENMRMEPAYYAEQLRQAFVQTKPYKRVVNSVIRGVRGAGGQGVCVRVAGKVKGQRAKTTKFIDGLLIQAGEPAKQYIKHASAVAKCKQGVIGIKVSIMLPHDPEGIRGPATVLADKIRVLEPRRE</sequence>
<keyword evidence="3" id="KW-0687">Ribonucleoprotein</keyword>
<dbReference type="InterPro" id="IPR057258">
    <property type="entry name" value="Ribosomal_uS3"/>
</dbReference>
<dbReference type="InterPro" id="IPR015946">
    <property type="entry name" value="KH_dom-like_a/b"/>
</dbReference>
<dbReference type="GO" id="GO:0003735">
    <property type="term" value="F:structural constituent of ribosome"/>
    <property type="evidence" value="ECO:0007669"/>
    <property type="project" value="InterPro"/>
</dbReference>
<organism evidence="6 7">
    <name type="scientific">Enterospora canceri</name>
    <dbReference type="NCBI Taxonomy" id="1081671"/>
    <lineage>
        <taxon>Eukaryota</taxon>
        <taxon>Fungi</taxon>
        <taxon>Fungi incertae sedis</taxon>
        <taxon>Microsporidia</taxon>
        <taxon>Enterocytozoonidae</taxon>
        <taxon>Enterospora</taxon>
    </lineage>
</organism>